<dbReference type="Proteomes" id="UP000001876">
    <property type="component" value="Unassembled WGS sequence"/>
</dbReference>
<name>C1N455_MICPC</name>
<dbReference type="AlphaFoldDB" id="C1N455"/>
<gene>
    <name evidence="1" type="ORF">MICPUCDRAFT_68812</name>
</gene>
<dbReference type="KEGG" id="mpp:MICPUCDRAFT_68812"/>
<organism evidence="2">
    <name type="scientific">Micromonas pusilla (strain CCMP1545)</name>
    <name type="common">Picoplanktonic green alga</name>
    <dbReference type="NCBI Taxonomy" id="564608"/>
    <lineage>
        <taxon>Eukaryota</taxon>
        <taxon>Viridiplantae</taxon>
        <taxon>Chlorophyta</taxon>
        <taxon>Mamiellophyceae</taxon>
        <taxon>Mamiellales</taxon>
        <taxon>Mamiellaceae</taxon>
        <taxon>Micromonas</taxon>
    </lineage>
</organism>
<protein>
    <submittedName>
        <fullName evidence="1">Predicted protein</fullName>
    </submittedName>
</protein>
<sequence length="162" mass="16823">MESGMPPPLRPDTNRSFAFAVVEFTVTDATAGAPTTLQPVLRLNATGGGGAPTVNDHARLADAATREGAKHGALRSRVIGGGQLCFRGGEVSESAEYDDDREPRLVVTVRNGGGGESGGAQTKCADFEVVAALVRRAYPMHDMLTPGAFGAPGSADSKVYQY</sequence>
<dbReference type="RefSeq" id="XP_003062488.1">
    <property type="nucleotide sequence ID" value="XM_003062442.1"/>
</dbReference>
<proteinExistence type="predicted"/>
<evidence type="ECO:0000313" key="2">
    <source>
        <dbReference type="Proteomes" id="UP000001876"/>
    </source>
</evidence>
<dbReference type="GeneID" id="9687928"/>
<evidence type="ECO:0000313" key="1">
    <source>
        <dbReference type="EMBL" id="EEH53307.1"/>
    </source>
</evidence>
<dbReference type="EMBL" id="GG663746">
    <property type="protein sequence ID" value="EEH53307.1"/>
    <property type="molecule type" value="Genomic_DNA"/>
</dbReference>
<reference evidence="1 2" key="1">
    <citation type="journal article" date="2009" name="Science">
        <title>Green evolution and dynamic adaptations revealed by genomes of the marine picoeukaryotes Micromonas.</title>
        <authorList>
            <person name="Worden A.Z."/>
            <person name="Lee J.H."/>
            <person name="Mock T."/>
            <person name="Rouze P."/>
            <person name="Simmons M.P."/>
            <person name="Aerts A.L."/>
            <person name="Allen A.E."/>
            <person name="Cuvelier M.L."/>
            <person name="Derelle E."/>
            <person name="Everett M.V."/>
            <person name="Foulon E."/>
            <person name="Grimwood J."/>
            <person name="Gundlach H."/>
            <person name="Henrissat B."/>
            <person name="Napoli C."/>
            <person name="McDonald S.M."/>
            <person name="Parker M.S."/>
            <person name="Rombauts S."/>
            <person name="Salamov A."/>
            <person name="Von Dassow P."/>
            <person name="Badger J.H."/>
            <person name="Coutinho P.M."/>
            <person name="Demir E."/>
            <person name="Dubchak I."/>
            <person name="Gentemann C."/>
            <person name="Eikrem W."/>
            <person name="Gready J.E."/>
            <person name="John U."/>
            <person name="Lanier W."/>
            <person name="Lindquist E.A."/>
            <person name="Lucas S."/>
            <person name="Mayer K.F."/>
            <person name="Moreau H."/>
            <person name="Not F."/>
            <person name="Otillar R."/>
            <person name="Panaud O."/>
            <person name="Pangilinan J."/>
            <person name="Paulsen I."/>
            <person name="Piegu B."/>
            <person name="Poliakov A."/>
            <person name="Robbens S."/>
            <person name="Schmutz J."/>
            <person name="Toulza E."/>
            <person name="Wyss T."/>
            <person name="Zelensky A."/>
            <person name="Zhou K."/>
            <person name="Armbrust E.V."/>
            <person name="Bhattacharya D."/>
            <person name="Goodenough U.W."/>
            <person name="Van de Peer Y."/>
            <person name="Grigoriev I.V."/>
        </authorList>
    </citation>
    <scope>NUCLEOTIDE SEQUENCE [LARGE SCALE GENOMIC DNA]</scope>
    <source>
        <strain evidence="1 2">CCMP1545</strain>
    </source>
</reference>
<keyword evidence="2" id="KW-1185">Reference proteome</keyword>
<accession>C1N455</accession>